<comment type="caution">
    <text evidence="8">The sequence shown here is derived from an EMBL/GenBank/DDBJ whole genome shotgun (WGS) entry which is preliminary data.</text>
</comment>
<dbReference type="PRINTS" id="PR00260">
    <property type="entry name" value="CHEMTRNSDUCR"/>
</dbReference>
<feature type="coiled-coil region" evidence="4">
    <location>
        <begin position="332"/>
        <end position="359"/>
    </location>
</feature>
<dbReference type="GO" id="GO:0007165">
    <property type="term" value="P:signal transduction"/>
    <property type="evidence" value="ECO:0007669"/>
    <property type="project" value="UniProtKB-KW"/>
</dbReference>
<dbReference type="Gene3D" id="1.10.287.950">
    <property type="entry name" value="Methyl-accepting chemotaxis protein"/>
    <property type="match status" value="1"/>
</dbReference>
<dbReference type="Gene3D" id="3.30.450.20">
    <property type="entry name" value="PAS domain"/>
    <property type="match status" value="1"/>
</dbReference>
<keyword evidence="4" id="KW-0175">Coiled coil</keyword>
<accession>A0A3A4R1A9</accession>
<dbReference type="PANTHER" id="PTHR43531">
    <property type="entry name" value="PROTEIN ICFG"/>
    <property type="match status" value="1"/>
</dbReference>
<evidence type="ECO:0000313" key="8">
    <source>
        <dbReference type="EMBL" id="RJP58216.1"/>
    </source>
</evidence>
<dbReference type="GO" id="GO:0006935">
    <property type="term" value="P:chemotaxis"/>
    <property type="evidence" value="ECO:0007669"/>
    <property type="project" value="UniProtKB-KW"/>
</dbReference>
<dbReference type="InterPro" id="IPR003660">
    <property type="entry name" value="HAMP_dom"/>
</dbReference>
<dbReference type="PROSITE" id="PS50111">
    <property type="entry name" value="CHEMOTAXIS_TRANSDUC_2"/>
    <property type="match status" value="1"/>
</dbReference>
<evidence type="ECO:0000256" key="3">
    <source>
        <dbReference type="PROSITE-ProRule" id="PRU00284"/>
    </source>
</evidence>
<evidence type="ECO:0000256" key="5">
    <source>
        <dbReference type="SAM" id="Phobius"/>
    </source>
</evidence>
<dbReference type="PROSITE" id="PS50885">
    <property type="entry name" value="HAMP"/>
    <property type="match status" value="1"/>
</dbReference>
<evidence type="ECO:0000256" key="1">
    <source>
        <dbReference type="ARBA" id="ARBA00022500"/>
    </source>
</evidence>
<keyword evidence="5" id="KW-1133">Transmembrane helix</keyword>
<dbReference type="Proteomes" id="UP000266426">
    <property type="component" value="Unassembled WGS sequence"/>
</dbReference>
<dbReference type="AlphaFoldDB" id="A0A3A4R1A9"/>
<dbReference type="CDD" id="cd12912">
    <property type="entry name" value="PDC2_MCP_like"/>
    <property type="match status" value="1"/>
</dbReference>
<keyword evidence="5" id="KW-0812">Transmembrane</keyword>
<gene>
    <name evidence="8" type="ORF">C4541_08500</name>
</gene>
<keyword evidence="1" id="KW-0145">Chemotaxis</keyword>
<feature type="transmembrane region" description="Helical" evidence="5">
    <location>
        <begin position="12"/>
        <end position="32"/>
    </location>
</feature>
<dbReference type="Pfam" id="PF17201">
    <property type="entry name" value="Cache_3-Cache_2"/>
    <property type="match status" value="1"/>
</dbReference>
<protein>
    <submittedName>
        <fullName evidence="8">Methyl-accepting chemotaxis protein</fullName>
    </submittedName>
</protein>
<dbReference type="InterPro" id="IPR004090">
    <property type="entry name" value="Chemotax_Me-accpt_rcpt"/>
</dbReference>
<keyword evidence="3" id="KW-0807">Transducer</keyword>
<dbReference type="GO" id="GO:0005886">
    <property type="term" value="C:plasma membrane"/>
    <property type="evidence" value="ECO:0007669"/>
    <property type="project" value="TreeGrafter"/>
</dbReference>
<dbReference type="GO" id="GO:0004888">
    <property type="term" value="F:transmembrane signaling receptor activity"/>
    <property type="evidence" value="ECO:0007669"/>
    <property type="project" value="InterPro"/>
</dbReference>
<dbReference type="SUPFAM" id="SSF58104">
    <property type="entry name" value="Methyl-accepting chemotaxis protein (MCP) signaling domain"/>
    <property type="match status" value="2"/>
</dbReference>
<dbReference type="Pfam" id="PF00672">
    <property type="entry name" value="HAMP"/>
    <property type="match status" value="1"/>
</dbReference>
<dbReference type="PANTHER" id="PTHR43531:SF11">
    <property type="entry name" value="METHYL-ACCEPTING CHEMOTAXIS PROTEIN 3"/>
    <property type="match status" value="1"/>
</dbReference>
<comment type="similarity">
    <text evidence="2">Belongs to the methyl-accepting chemotaxis (MCP) protein family.</text>
</comment>
<feature type="domain" description="Methyl-accepting transducer" evidence="6">
    <location>
        <begin position="412"/>
        <end position="648"/>
    </location>
</feature>
<name>A0A3A4R1A9_9BACT</name>
<evidence type="ECO:0000256" key="2">
    <source>
        <dbReference type="ARBA" id="ARBA00029447"/>
    </source>
</evidence>
<feature type="transmembrane region" description="Helical" evidence="5">
    <location>
        <begin position="277"/>
        <end position="300"/>
    </location>
</feature>
<feature type="domain" description="HAMP" evidence="7">
    <location>
        <begin position="298"/>
        <end position="351"/>
    </location>
</feature>
<dbReference type="EMBL" id="QZJZ01000070">
    <property type="protein sequence ID" value="RJP58216.1"/>
    <property type="molecule type" value="Genomic_DNA"/>
</dbReference>
<evidence type="ECO:0000259" key="6">
    <source>
        <dbReference type="PROSITE" id="PS50111"/>
    </source>
</evidence>
<dbReference type="InterPro" id="IPR051310">
    <property type="entry name" value="MCP_chemotaxis"/>
</dbReference>
<sequence>MNFKNWRVKTKLLVSSLSLLIIPLLVLGIMSYQASQKGINAEVKEKLESQIKAYTEISRNKIAGLDTYRQYYQSFLIDASRNTLNIICYKDIAAKEELNKFDKEIHRNLDEYLKLFEFAQSYGIETKGVEAVIAQYKEFVDKIMSQSDGQADLKAFQTITDQLVTTGTQFAEAVAEKQVFDEIRTTLLSVKVGETGYIFVMNPNGDLLIHPSLQGKNVGKHAFIQTMNRDKKGYILYDWEGKEKVAAFDHIPEKDWVVASTAYFEDFSGSAKSIRNLIFFTVLIAFVVGTLVTFWIAGMITKPLVAVAKRAEQIAQGDLTGEVLNVTSQDEIGQLSSVFNALQKNLKEMLNQIKIAGRNIASSTNRINDVSKEVMKGAESLASSAQESSSAIEQISRNVQEVMKNVDSQTASVTETSSAVEEMTRNIKVVSENVESQAAAINESTASVEQMVAAVKQIAENAAKVNAIAQETSQQAEQGNVAVTQAVNGMRDIANSSSKISNIISVITGIASQTNLLALNAAIEAARAGEAGKGFAVVAAEVRDLAEQSAQAAKEITGLINDANDKAERGVGLIEGVNQVINLMTSSIQEVVKLIREVSNSTSEQEKGAEEIAKAMETLNEITQDILNSMNEQAHGAEEISAAMQNLAKVSEEISTSMDEQSNGTAEVNQAVEMVASIAEDNKNGATQFVECSSELAEQSTNLEHIVSRFNV</sequence>
<dbReference type="Pfam" id="PF00015">
    <property type="entry name" value="MCPsignal"/>
    <property type="match status" value="1"/>
</dbReference>
<dbReference type="SMART" id="SM00283">
    <property type="entry name" value="MA"/>
    <property type="match status" value="1"/>
</dbReference>
<dbReference type="SMART" id="SM00304">
    <property type="entry name" value="HAMP"/>
    <property type="match status" value="1"/>
</dbReference>
<dbReference type="InterPro" id="IPR033462">
    <property type="entry name" value="Cache_3-Cache_2"/>
</dbReference>
<dbReference type="InterPro" id="IPR004089">
    <property type="entry name" value="MCPsignal_dom"/>
</dbReference>
<dbReference type="SUPFAM" id="SSF158472">
    <property type="entry name" value="HAMP domain-like"/>
    <property type="match status" value="1"/>
</dbReference>
<evidence type="ECO:0000313" key="9">
    <source>
        <dbReference type="Proteomes" id="UP000266426"/>
    </source>
</evidence>
<evidence type="ECO:0000256" key="4">
    <source>
        <dbReference type="SAM" id="Coils"/>
    </source>
</evidence>
<dbReference type="Gene3D" id="6.10.340.10">
    <property type="match status" value="1"/>
</dbReference>
<organism evidence="8 9">
    <name type="scientific">Candidatus Auribacter fodinae</name>
    <dbReference type="NCBI Taxonomy" id="2093366"/>
    <lineage>
        <taxon>Bacteria</taxon>
        <taxon>Pseudomonadati</taxon>
        <taxon>Candidatus Auribacterota</taxon>
        <taxon>Candidatus Auribacteria</taxon>
        <taxon>Candidatus Auribacterales</taxon>
        <taxon>Candidatus Auribacteraceae</taxon>
        <taxon>Candidatus Auribacter</taxon>
    </lineage>
</organism>
<evidence type="ECO:0000259" key="7">
    <source>
        <dbReference type="PROSITE" id="PS50885"/>
    </source>
</evidence>
<reference evidence="8 9" key="1">
    <citation type="journal article" date="2017" name="ISME J.">
        <title>Energy and carbon metabolisms in a deep terrestrial subsurface fluid microbial community.</title>
        <authorList>
            <person name="Momper L."/>
            <person name="Jungbluth S.P."/>
            <person name="Lee M.D."/>
            <person name="Amend J.P."/>
        </authorList>
    </citation>
    <scope>NUCLEOTIDE SEQUENCE [LARGE SCALE GENOMIC DNA]</scope>
    <source>
        <strain evidence="8">SURF_26</strain>
    </source>
</reference>
<proteinExistence type="inferred from homology"/>
<dbReference type="CDD" id="cd06225">
    <property type="entry name" value="HAMP"/>
    <property type="match status" value="1"/>
</dbReference>
<keyword evidence="5" id="KW-0472">Membrane</keyword>